<evidence type="ECO:0000313" key="15">
    <source>
        <dbReference type="Proteomes" id="UP001204798"/>
    </source>
</evidence>
<reference evidence="14 15" key="1">
    <citation type="submission" date="2022-08" db="EMBL/GenBank/DDBJ databases">
        <title>Bacterial and archaeal communities from various locations to study Microbial Dark Matter (Phase II).</title>
        <authorList>
            <person name="Stepanauskas R."/>
        </authorList>
    </citation>
    <scope>NUCLEOTIDE SEQUENCE [LARGE SCALE GENOMIC DNA]</scope>
    <source>
        <strain evidence="14 15">PD1</strain>
    </source>
</reference>
<proteinExistence type="predicted"/>
<comment type="caution">
    <text evidence="14">The sequence shown here is derived from an EMBL/GenBank/DDBJ whole genome shotgun (WGS) entry which is preliminary data.</text>
</comment>
<keyword evidence="6" id="KW-0441">Lipid A biosynthesis</keyword>
<feature type="transmembrane region" description="Helical" evidence="12">
    <location>
        <begin position="179"/>
        <end position="202"/>
    </location>
</feature>
<sequence length="290" mass="31372">MPLLAVMLVVASCAIHAFWNFLVKRAENKLAFTVLFLAATPLLFLPMIVPLSPKLSLPTVGWICIVATGIVYAAYFIALAQAYLVSDLSFAYPLSRGLGPALTVVWGVVLLGERPSALGFLGIALVLVGVFALQWQPNLASRIGRFFVPSALPAWFVGLMYSVYSVIDKIAVGHLGVHPAVYIYAAYTVCAALVLPIALIRCSKETLLKEWRRNWSSCIATSILNIAAYLLVLWAMSLPNTPASYIVPLRTLSVLFGILFGTEVLGESGRWRKLGAATLLMIGVSLIAFA</sequence>
<keyword evidence="8" id="KW-0448">Lipopolysaccharide biosynthesis</keyword>
<dbReference type="SUPFAM" id="SSF103481">
    <property type="entry name" value="Multidrug resistance efflux transporter EmrE"/>
    <property type="match status" value="2"/>
</dbReference>
<evidence type="ECO:0000256" key="3">
    <source>
        <dbReference type="ARBA" id="ARBA00022475"/>
    </source>
</evidence>
<evidence type="ECO:0000256" key="5">
    <source>
        <dbReference type="ARBA" id="ARBA00022519"/>
    </source>
</evidence>
<evidence type="ECO:0000256" key="9">
    <source>
        <dbReference type="ARBA" id="ARBA00022989"/>
    </source>
</evidence>
<feature type="transmembrane region" description="Helical" evidence="12">
    <location>
        <begin position="214"/>
        <end position="236"/>
    </location>
</feature>
<keyword evidence="4" id="KW-0444">Lipid biosynthesis</keyword>
<keyword evidence="15" id="KW-1185">Reference proteome</keyword>
<feature type="domain" description="EamA" evidence="13">
    <location>
        <begin position="4"/>
        <end position="132"/>
    </location>
</feature>
<feature type="transmembrane region" description="Helical" evidence="12">
    <location>
        <begin position="90"/>
        <end position="111"/>
    </location>
</feature>
<evidence type="ECO:0000256" key="10">
    <source>
        <dbReference type="ARBA" id="ARBA00023098"/>
    </source>
</evidence>
<feature type="domain" description="EamA" evidence="13">
    <location>
        <begin position="157"/>
        <end position="288"/>
    </location>
</feature>
<dbReference type="Proteomes" id="UP001204798">
    <property type="component" value="Unassembled WGS sequence"/>
</dbReference>
<keyword evidence="10" id="KW-0443">Lipid metabolism</keyword>
<evidence type="ECO:0000259" key="13">
    <source>
        <dbReference type="Pfam" id="PF00892"/>
    </source>
</evidence>
<organism evidence="14 15">
    <name type="scientific">Candidatus Fervidibacter sacchari</name>
    <dbReference type="NCBI Taxonomy" id="1448929"/>
    <lineage>
        <taxon>Bacteria</taxon>
        <taxon>Candidatus Fervidibacterota</taxon>
        <taxon>Candidatus Fervidibacter</taxon>
    </lineage>
</organism>
<gene>
    <name evidence="14" type="ORF">M2350_000011</name>
</gene>
<evidence type="ECO:0000256" key="7">
    <source>
        <dbReference type="ARBA" id="ARBA00022692"/>
    </source>
</evidence>
<evidence type="ECO:0000256" key="6">
    <source>
        <dbReference type="ARBA" id="ARBA00022556"/>
    </source>
</evidence>
<evidence type="ECO:0000256" key="8">
    <source>
        <dbReference type="ARBA" id="ARBA00022985"/>
    </source>
</evidence>
<dbReference type="Gene3D" id="1.10.3730.20">
    <property type="match status" value="2"/>
</dbReference>
<evidence type="ECO:0000256" key="2">
    <source>
        <dbReference type="ARBA" id="ARBA00022448"/>
    </source>
</evidence>
<dbReference type="Pfam" id="PF00892">
    <property type="entry name" value="EamA"/>
    <property type="match status" value="2"/>
</dbReference>
<evidence type="ECO:0000256" key="4">
    <source>
        <dbReference type="ARBA" id="ARBA00022516"/>
    </source>
</evidence>
<keyword evidence="7 12" id="KW-0812">Transmembrane</keyword>
<dbReference type="PANTHER" id="PTHR30561">
    <property type="entry name" value="SMR FAMILY PROTON-DEPENDENT DRUG EFFLUX TRANSPORTER SUGE"/>
    <property type="match status" value="1"/>
</dbReference>
<evidence type="ECO:0000256" key="11">
    <source>
        <dbReference type="ARBA" id="ARBA00023136"/>
    </source>
</evidence>
<dbReference type="InterPro" id="IPR000390">
    <property type="entry name" value="Small_drug/metabolite_transptr"/>
</dbReference>
<feature type="transmembrane region" description="Helical" evidence="12">
    <location>
        <begin position="147"/>
        <end position="167"/>
    </location>
</feature>
<accession>A0ABT2EI21</accession>
<keyword evidence="11 12" id="KW-0472">Membrane</keyword>
<keyword evidence="9 12" id="KW-1133">Transmembrane helix</keyword>
<evidence type="ECO:0000256" key="1">
    <source>
        <dbReference type="ARBA" id="ARBA00004651"/>
    </source>
</evidence>
<feature type="transmembrane region" description="Helical" evidence="12">
    <location>
        <begin position="242"/>
        <end position="262"/>
    </location>
</feature>
<keyword evidence="5" id="KW-0997">Cell inner membrane</keyword>
<feature type="transmembrane region" description="Helical" evidence="12">
    <location>
        <begin position="30"/>
        <end position="49"/>
    </location>
</feature>
<comment type="subcellular location">
    <subcellularLocation>
        <location evidence="1">Cell membrane</location>
        <topology evidence="1">Multi-pass membrane protein</topology>
    </subcellularLocation>
</comment>
<protein>
    <submittedName>
        <fullName evidence="14">Drug/metabolite transporter (DMT)-like permease</fullName>
    </submittedName>
</protein>
<feature type="transmembrane region" description="Helical" evidence="12">
    <location>
        <begin position="55"/>
        <end position="78"/>
    </location>
</feature>
<dbReference type="InterPro" id="IPR000620">
    <property type="entry name" value="EamA_dom"/>
</dbReference>
<keyword evidence="2" id="KW-0813">Transport</keyword>
<dbReference type="InterPro" id="IPR037185">
    <property type="entry name" value="EmrE-like"/>
</dbReference>
<dbReference type="PANTHER" id="PTHR30561:SF1">
    <property type="entry name" value="MULTIDRUG TRANSPORTER EMRE"/>
    <property type="match status" value="1"/>
</dbReference>
<name>A0ABT2EI21_9BACT</name>
<evidence type="ECO:0000313" key="14">
    <source>
        <dbReference type="EMBL" id="MCS3917614.1"/>
    </source>
</evidence>
<evidence type="ECO:0000256" key="12">
    <source>
        <dbReference type="SAM" id="Phobius"/>
    </source>
</evidence>
<feature type="transmembrane region" description="Helical" evidence="12">
    <location>
        <begin position="117"/>
        <end position="135"/>
    </location>
</feature>
<keyword evidence="3" id="KW-1003">Cell membrane</keyword>
<feature type="transmembrane region" description="Helical" evidence="12">
    <location>
        <begin position="6"/>
        <end position="23"/>
    </location>
</feature>
<dbReference type="EMBL" id="JANUCP010000001">
    <property type="protein sequence ID" value="MCS3917614.1"/>
    <property type="molecule type" value="Genomic_DNA"/>
</dbReference>